<protein>
    <submittedName>
        <fullName evidence="2">FOG: TPR repeat</fullName>
    </submittedName>
</protein>
<evidence type="ECO:0000313" key="2">
    <source>
        <dbReference type="EMBL" id="SBO97195.1"/>
    </source>
</evidence>
<reference evidence="2" key="1">
    <citation type="submission" date="2016-04" db="EMBL/GenBank/DDBJ databases">
        <authorList>
            <person name="Evans L.H."/>
            <person name="Alamgir A."/>
            <person name="Owens N."/>
            <person name="Weber N.D."/>
            <person name="Virtaneva K."/>
            <person name="Barbian K."/>
            <person name="Babar A."/>
            <person name="Rosenke K."/>
        </authorList>
    </citation>
    <scope>NUCLEOTIDE SEQUENCE</scope>
    <source>
        <strain evidence="2">Nono1</strain>
    </source>
</reference>
<name>A0A1M4EE55_9ACTN</name>
<sequence length="1149" mass="122295">MLHSTDLLVSLLLTERHGDDLTPLLGEEGRSTALATIPEAERPLVAAAAAITAGEPKRALRALDGLRGSVEVLEVAAALRVAARTADIHLYPGGGAPQDTLLDAGSVSAPADPGADLVVQVAARMIPLVAWSRAVAESALAGVDEGMSAVYKEFQELGERLTSRDALCYLLLAQADVARRAGSMQGVAAPLAEAHRLAGDDPLMNAHLALTEGDWALAPAAHPDILSLSLTRLPVEVALPAADLTSARGHYLRAGELYASAGATAGRAAVTLRLACLMREDAAGDPVPLLRQAAEAAAGSGRRSMRRLIETHLLLDRLDAGEDVPLDEMDALAAWSRAEGGDGFAQGIVRLLLARARQLRESGPSLPAMRAMRLARRLATLADAPQERALAGRDLIDLVSEANFRFASIVLLAGEAAQHVAGLGTGSVDALAWTRAADVVNELDNVAESSADPDLKRVAAAYLNAVVDAADRIRERPAGVEQALAATREAARQARPLILRYEGRRDEQAGRRRESRMHLQEALDALRDDDVLLRIVLLAELGRRDEAHEITMTLLKAGRLHLDFAVSLFLILEDPETAQLALQVLDQQGWPPPARRPWLGPARRAELAAALGRFDEAVTHGARAIEDFENRSAGLVREVLRTSMTDDVNVAAMYHFAVMAHLGLAGQAGSPAEADRAVRDAFQLADRCRGLVVDLLRALDELPDGAPRDAVGHWLRAGSAWAAAYEGLARQVAGASADPPAPEEVQRRILAVEDELEAAESAVAELAPQVLTGWRERRPGANWDEVRAGLTGDRVLLYYEAFGQDLVVWAADPDGLRHYRVRIRERDLAADVRAFHQSCATGWYDRRLGERLTGLLLGPVESMIPDDSHVIVVPHRSLALLPFHALPWRDKVLGERNHVSHLPSAALLARPGAARVPDLNGPALLVGNPAYSPQRGLHPLGGSATEVAAIAGLLGDAEVLTGDDATEQAVRTRAPGCRILHLATHGLVDELAPHRSYLALAGDGRLTVGDLMGLDLGADLVVLSACHTGKGTATAGGDIVGLVRAAVTAGARHVVVSLWPADDQAAALLMTGMYRRLAAGDGVTRALTSVRRWVRTLDEDARDVAYETLRRDVGTGGASGARDLRPEGPAPGPEIGSPYFWGSFVHYGV</sequence>
<evidence type="ECO:0000259" key="1">
    <source>
        <dbReference type="Pfam" id="PF12770"/>
    </source>
</evidence>
<dbReference type="EMBL" id="LT559118">
    <property type="protein sequence ID" value="SBO97195.1"/>
    <property type="molecule type" value="Genomic_DNA"/>
</dbReference>
<accession>A0A1M4EE55</accession>
<feature type="domain" description="CHAT" evidence="1">
    <location>
        <begin position="847"/>
        <end position="1148"/>
    </location>
</feature>
<dbReference type="PANTHER" id="PTHR10098">
    <property type="entry name" value="RAPSYN-RELATED"/>
    <property type="match status" value="1"/>
</dbReference>
<dbReference type="AlphaFoldDB" id="A0A1M4EE55"/>
<dbReference type="PANTHER" id="PTHR10098:SF108">
    <property type="entry name" value="TETRATRICOPEPTIDE REPEAT PROTEIN 28"/>
    <property type="match status" value="1"/>
</dbReference>
<organism evidence="2">
    <name type="scientific">Nonomuraea gerenzanensis</name>
    <dbReference type="NCBI Taxonomy" id="93944"/>
    <lineage>
        <taxon>Bacteria</taxon>
        <taxon>Bacillati</taxon>
        <taxon>Actinomycetota</taxon>
        <taxon>Actinomycetes</taxon>
        <taxon>Streptosporangiales</taxon>
        <taxon>Streptosporangiaceae</taxon>
        <taxon>Nonomuraea</taxon>
    </lineage>
</organism>
<gene>
    <name evidence="2" type="ORF">BN4615_P6711</name>
</gene>
<proteinExistence type="predicted"/>
<dbReference type="RefSeq" id="WP_225265981.1">
    <property type="nucleotide sequence ID" value="NZ_CP084058.1"/>
</dbReference>
<dbReference type="InterPro" id="IPR024983">
    <property type="entry name" value="CHAT_dom"/>
</dbReference>
<dbReference type="Pfam" id="PF12770">
    <property type="entry name" value="CHAT"/>
    <property type="match status" value="1"/>
</dbReference>